<comment type="caution">
    <text evidence="4">The sequence shown here is derived from an EMBL/GenBank/DDBJ whole genome shotgun (WGS) entry which is preliminary data.</text>
</comment>
<sequence>MVDKKSSDITDELFQEINEERKGNNEIKFNFFSPKKSNIQSGNRANTSPSSSVDELGGNENPMIVTQLLKTQQELGLTKIGILEFQSILSKELQKLGPDESRFEIANNQTMTTALIEALNKYRNPGAHTIEENLLTKNIYSYLLLKQPASPTRMTRAATFGKESDEKYEIESSSSPKKEPLNLSKEQFIWLLPNTNAIETANKQDLLKSIVDAIAKNANSDASQRNFLIEKYGQYAYSHLSSLSSKEFTKPAELANDLNTIIQKAKETGNIANLSQFIPNDFEEEYEILSSEAPKRTSLKDKRKDQKIIKYMKPSETEGEAVIAEQPNEDFEIKNELQKSQETKTEDLDQKYNAIIESLKAQIEDLAKKIDEDKTSIFFLNQEAIADKDSIKKLNEEKIAMKKNYEKLIYEQEEQYAKLENNYKADEEAIKFLNQGLGQLSEEKTKLEAELKNREKSLNEQLSQRLAKLNDEKKEYEDLVRDLERKLSASNESRNQYQEEALRYKIEIDSLNRQIASLAVEIDEIKSGYEEKINAKNREIENYQKSIESIDIEENKKLNEIIKKQQTEIYSLQNTINSPRRFAPETSEAVSAELNSLKSENIRLKNKLTNVQERYETLNFENERLRRENDYSQVSEGGAIDKRYKDIIIKEKRIEEKEKAFLNKEILLSKQQQEFEEEKHSFQMRKIAELTQKNLDSRNNLKYWVFFIIFFILGVSLRLIV</sequence>
<evidence type="ECO:0000256" key="2">
    <source>
        <dbReference type="SAM" id="MobiDB-lite"/>
    </source>
</evidence>
<organism evidence="4 5">
    <name type="scientific">Blepharisma stoltei</name>
    <dbReference type="NCBI Taxonomy" id="1481888"/>
    <lineage>
        <taxon>Eukaryota</taxon>
        <taxon>Sar</taxon>
        <taxon>Alveolata</taxon>
        <taxon>Ciliophora</taxon>
        <taxon>Postciliodesmatophora</taxon>
        <taxon>Heterotrichea</taxon>
        <taxon>Heterotrichida</taxon>
        <taxon>Blepharismidae</taxon>
        <taxon>Blepharisma</taxon>
    </lineage>
</organism>
<dbReference type="EMBL" id="CAJZBQ010000006">
    <property type="protein sequence ID" value="CAG9312349.1"/>
    <property type="molecule type" value="Genomic_DNA"/>
</dbReference>
<feature type="compositionally biased region" description="Polar residues" evidence="2">
    <location>
        <begin position="35"/>
        <end position="53"/>
    </location>
</feature>
<dbReference type="AlphaFoldDB" id="A0AAU9IBE2"/>
<evidence type="ECO:0000313" key="4">
    <source>
        <dbReference type="EMBL" id="CAG9312349.1"/>
    </source>
</evidence>
<proteinExistence type="predicted"/>
<evidence type="ECO:0000256" key="3">
    <source>
        <dbReference type="SAM" id="Phobius"/>
    </source>
</evidence>
<keyword evidence="3" id="KW-1133">Transmembrane helix</keyword>
<feature type="coiled-coil region" evidence="1">
    <location>
        <begin position="349"/>
        <end position="628"/>
    </location>
</feature>
<gene>
    <name evidence="4" type="ORF">BSTOLATCC_MIC6456</name>
</gene>
<accession>A0AAU9IBE2</accession>
<protein>
    <recommendedName>
        <fullName evidence="6">Viral A-type inclusion protein</fullName>
    </recommendedName>
</protein>
<reference evidence="4" key="1">
    <citation type="submission" date="2021-09" db="EMBL/GenBank/DDBJ databases">
        <authorList>
            <consortium name="AG Swart"/>
            <person name="Singh M."/>
            <person name="Singh A."/>
            <person name="Seah K."/>
            <person name="Emmerich C."/>
        </authorList>
    </citation>
    <scope>NUCLEOTIDE SEQUENCE</scope>
    <source>
        <strain evidence="4">ATCC30299</strain>
    </source>
</reference>
<keyword evidence="1" id="KW-0175">Coiled coil</keyword>
<keyword evidence="3" id="KW-0472">Membrane</keyword>
<feature type="region of interest" description="Disordered" evidence="2">
    <location>
        <begin position="33"/>
        <end position="59"/>
    </location>
</feature>
<evidence type="ECO:0008006" key="6">
    <source>
        <dbReference type="Google" id="ProtNLM"/>
    </source>
</evidence>
<evidence type="ECO:0000313" key="5">
    <source>
        <dbReference type="Proteomes" id="UP001162131"/>
    </source>
</evidence>
<keyword evidence="5" id="KW-1185">Reference proteome</keyword>
<dbReference type="Gene3D" id="1.20.5.340">
    <property type="match status" value="1"/>
</dbReference>
<keyword evidence="3" id="KW-0812">Transmembrane</keyword>
<feature type="transmembrane region" description="Helical" evidence="3">
    <location>
        <begin position="701"/>
        <end position="720"/>
    </location>
</feature>
<dbReference type="Proteomes" id="UP001162131">
    <property type="component" value="Unassembled WGS sequence"/>
</dbReference>
<name>A0AAU9IBE2_9CILI</name>
<evidence type="ECO:0000256" key="1">
    <source>
        <dbReference type="SAM" id="Coils"/>
    </source>
</evidence>